<feature type="transmembrane region" description="Helical" evidence="5">
    <location>
        <begin position="101"/>
        <end position="120"/>
    </location>
</feature>
<evidence type="ECO:0000259" key="7">
    <source>
        <dbReference type="PROSITE" id="PS50188"/>
    </source>
</evidence>
<dbReference type="SMART" id="SM00449">
    <property type="entry name" value="SPRY"/>
    <property type="match status" value="1"/>
</dbReference>
<dbReference type="AlphaFoldDB" id="A0A3P9M9C2"/>
<keyword evidence="3" id="KW-0862">Zinc</keyword>
<dbReference type="Proteomes" id="UP000265180">
    <property type="component" value="Chromosome 1"/>
</dbReference>
<dbReference type="InterPro" id="IPR003877">
    <property type="entry name" value="SPRY_dom"/>
</dbReference>
<dbReference type="InterPro" id="IPR006574">
    <property type="entry name" value="PRY"/>
</dbReference>
<dbReference type="Pfam" id="PF13445">
    <property type="entry name" value="zf-RING_UBOX"/>
    <property type="match status" value="1"/>
</dbReference>
<reference evidence="8" key="4">
    <citation type="submission" date="2025-09" db="UniProtKB">
        <authorList>
            <consortium name="Ensembl"/>
        </authorList>
    </citation>
    <scope>IDENTIFICATION</scope>
    <source>
        <strain evidence="8">HNI</strain>
    </source>
</reference>
<keyword evidence="2 4" id="KW-0863">Zinc-finger</keyword>
<evidence type="ECO:0000256" key="1">
    <source>
        <dbReference type="ARBA" id="ARBA00022723"/>
    </source>
</evidence>
<dbReference type="FunFam" id="2.60.120.920:FF:000004">
    <property type="entry name" value="Butyrophilin subfamily 1 member A1"/>
    <property type="match status" value="1"/>
</dbReference>
<evidence type="ECO:0000256" key="4">
    <source>
        <dbReference type="PROSITE-ProRule" id="PRU00175"/>
    </source>
</evidence>
<dbReference type="GO" id="GO:0008270">
    <property type="term" value="F:zinc ion binding"/>
    <property type="evidence" value="ECO:0007669"/>
    <property type="project" value="UniProtKB-KW"/>
</dbReference>
<keyword evidence="5" id="KW-1133">Transmembrane helix</keyword>
<dbReference type="Gene3D" id="2.60.120.920">
    <property type="match status" value="1"/>
</dbReference>
<dbReference type="InterPro" id="IPR017907">
    <property type="entry name" value="Znf_RING_CS"/>
</dbReference>
<dbReference type="Ensembl" id="ENSORLT00020032246.1">
    <property type="protein sequence ID" value="ENSORLP00020029453.1"/>
    <property type="gene ID" value="ENSORLG00020013425.1"/>
</dbReference>
<sequence>MAACNFRLVEDLFQCSICLDVFKDPVSTPCGHNFCKNCITEHLNIDVPLQCPICRRMFYPKPELQINTLIAEMIDAFRQNGPMEVPCAVCSKIKQIGQLSYRIGTVCIFLVFSYIVYYNFLREVAVGRNLEKPDKKIQEQIQKIAQKIEGLIPLVQLCGEDFQKEKQRETEMQLAEELKNKKSSEVEQFSNAPQLPKGMETPKSLMQDELVKVRHHTIDMTFDPDTAYPGLILSDDGKKVRCCDSRRNLPENPKRFTECAFVLGKQGFSSGRFYFEVQVKGKTTWSIGVAKESVSRKGDIKLCPQNGFWALWMRSRGEYRALAGPSVSVHPRSAFEKVGVFVDHEAGLVSFYDVNNAAHIYSFTGCHFTERLFPFFDPSRNNDGPSTPGRISPAIFADV</sequence>
<organism evidence="8 9">
    <name type="scientific">Oryzias latipes</name>
    <name type="common">Japanese rice fish</name>
    <name type="synonym">Japanese killifish</name>
    <dbReference type="NCBI Taxonomy" id="8090"/>
    <lineage>
        <taxon>Eukaryota</taxon>
        <taxon>Metazoa</taxon>
        <taxon>Chordata</taxon>
        <taxon>Craniata</taxon>
        <taxon>Vertebrata</taxon>
        <taxon>Euteleostomi</taxon>
        <taxon>Actinopterygii</taxon>
        <taxon>Neopterygii</taxon>
        <taxon>Teleostei</taxon>
        <taxon>Neoteleostei</taxon>
        <taxon>Acanthomorphata</taxon>
        <taxon>Ovalentaria</taxon>
        <taxon>Atherinomorphae</taxon>
        <taxon>Beloniformes</taxon>
        <taxon>Adrianichthyidae</taxon>
        <taxon>Oryziinae</taxon>
        <taxon>Oryzias</taxon>
    </lineage>
</organism>
<evidence type="ECO:0000256" key="5">
    <source>
        <dbReference type="SAM" id="Phobius"/>
    </source>
</evidence>
<dbReference type="InterPro" id="IPR043136">
    <property type="entry name" value="B30.2/SPRY_sf"/>
</dbReference>
<reference evidence="8" key="3">
    <citation type="submission" date="2025-08" db="UniProtKB">
        <authorList>
            <consortium name="Ensembl"/>
        </authorList>
    </citation>
    <scope>IDENTIFICATION</scope>
    <source>
        <strain evidence="8">HNI</strain>
    </source>
</reference>
<dbReference type="PRINTS" id="PR01407">
    <property type="entry name" value="BUTYPHLNCDUF"/>
</dbReference>
<dbReference type="InterPro" id="IPR001870">
    <property type="entry name" value="B30.2/SPRY"/>
</dbReference>
<dbReference type="PROSITE" id="PS50188">
    <property type="entry name" value="B302_SPRY"/>
    <property type="match status" value="1"/>
</dbReference>
<name>A0A3P9M9C2_ORYLA</name>
<dbReference type="InterPro" id="IPR027370">
    <property type="entry name" value="Znf-RING_euk"/>
</dbReference>
<dbReference type="InterPro" id="IPR050143">
    <property type="entry name" value="TRIM/RBCC"/>
</dbReference>
<evidence type="ECO:0000313" key="8">
    <source>
        <dbReference type="Ensembl" id="ENSORLP00020029453.1"/>
    </source>
</evidence>
<reference key="1">
    <citation type="journal article" date="2007" name="Nature">
        <title>The medaka draft genome and insights into vertebrate genome evolution.</title>
        <authorList>
            <person name="Kasahara M."/>
            <person name="Naruse K."/>
            <person name="Sasaki S."/>
            <person name="Nakatani Y."/>
            <person name="Qu W."/>
            <person name="Ahsan B."/>
            <person name="Yamada T."/>
            <person name="Nagayasu Y."/>
            <person name="Doi K."/>
            <person name="Kasai Y."/>
            <person name="Jindo T."/>
            <person name="Kobayashi D."/>
            <person name="Shimada A."/>
            <person name="Toyoda A."/>
            <person name="Kuroki Y."/>
            <person name="Fujiyama A."/>
            <person name="Sasaki T."/>
            <person name="Shimizu A."/>
            <person name="Asakawa S."/>
            <person name="Shimizu N."/>
            <person name="Hashimoto S."/>
            <person name="Yang J."/>
            <person name="Lee Y."/>
            <person name="Matsushima K."/>
            <person name="Sugano S."/>
            <person name="Sakaizumi M."/>
            <person name="Narita T."/>
            <person name="Ohishi K."/>
            <person name="Haga S."/>
            <person name="Ohta F."/>
            <person name="Nomoto H."/>
            <person name="Nogata K."/>
            <person name="Morishita T."/>
            <person name="Endo T."/>
            <person name="Shin-I T."/>
            <person name="Takeda H."/>
            <person name="Morishita S."/>
            <person name="Kohara Y."/>
        </authorList>
    </citation>
    <scope>NUCLEOTIDE SEQUENCE [LARGE SCALE GENOMIC DNA]</scope>
    <source>
        <strain>Hd-rR</strain>
    </source>
</reference>
<evidence type="ECO:0000256" key="3">
    <source>
        <dbReference type="ARBA" id="ARBA00022833"/>
    </source>
</evidence>
<dbReference type="SMART" id="SM00184">
    <property type="entry name" value="RING"/>
    <property type="match status" value="1"/>
</dbReference>
<reference evidence="8 9" key="2">
    <citation type="submission" date="2017-04" db="EMBL/GenBank/DDBJ databases">
        <title>CpG methylation of centromeres and impact of large insertions on vertebrate speciation.</title>
        <authorList>
            <person name="Ichikawa K."/>
            <person name="Yoshimura J."/>
            <person name="Morishita S."/>
        </authorList>
    </citation>
    <scope>NUCLEOTIDE SEQUENCE</scope>
    <source>
        <strain evidence="8 9">HNI</strain>
    </source>
</reference>
<evidence type="ECO:0000256" key="2">
    <source>
        <dbReference type="ARBA" id="ARBA00022771"/>
    </source>
</evidence>
<feature type="domain" description="RING-type" evidence="6">
    <location>
        <begin position="15"/>
        <end position="55"/>
    </location>
</feature>
<dbReference type="PROSITE" id="PS00518">
    <property type="entry name" value="ZF_RING_1"/>
    <property type="match status" value="1"/>
</dbReference>
<dbReference type="InterPro" id="IPR001841">
    <property type="entry name" value="Znf_RING"/>
</dbReference>
<dbReference type="InterPro" id="IPR003879">
    <property type="entry name" value="Butyrophylin_SPRY"/>
</dbReference>
<dbReference type="SUPFAM" id="SSF57850">
    <property type="entry name" value="RING/U-box"/>
    <property type="match status" value="1"/>
</dbReference>
<feature type="domain" description="B30.2/SPRY" evidence="7">
    <location>
        <begin position="200"/>
        <end position="396"/>
    </location>
</feature>
<protein>
    <submittedName>
        <fullName evidence="8">Uncharacterized protein</fullName>
    </submittedName>
</protein>
<dbReference type="CDD" id="cd13733">
    <property type="entry name" value="SPRY_PRY_C-I_1"/>
    <property type="match status" value="1"/>
</dbReference>
<evidence type="ECO:0000313" key="9">
    <source>
        <dbReference type="Proteomes" id="UP000265180"/>
    </source>
</evidence>
<dbReference type="Gene3D" id="3.30.40.10">
    <property type="entry name" value="Zinc/RING finger domain, C3HC4 (zinc finger)"/>
    <property type="match status" value="1"/>
</dbReference>
<keyword evidence="5" id="KW-0472">Membrane</keyword>
<dbReference type="InterPro" id="IPR013320">
    <property type="entry name" value="ConA-like_dom_sf"/>
</dbReference>
<dbReference type="InterPro" id="IPR013083">
    <property type="entry name" value="Znf_RING/FYVE/PHD"/>
</dbReference>
<dbReference type="Pfam" id="PF13765">
    <property type="entry name" value="PRY"/>
    <property type="match status" value="1"/>
</dbReference>
<proteinExistence type="predicted"/>
<dbReference type="PROSITE" id="PS50089">
    <property type="entry name" value="ZF_RING_2"/>
    <property type="match status" value="1"/>
</dbReference>
<dbReference type="SMART" id="SM00589">
    <property type="entry name" value="PRY"/>
    <property type="match status" value="1"/>
</dbReference>
<dbReference type="Pfam" id="PF00622">
    <property type="entry name" value="SPRY"/>
    <property type="match status" value="1"/>
</dbReference>
<keyword evidence="5" id="KW-0812">Transmembrane</keyword>
<dbReference type="PANTHER" id="PTHR24103">
    <property type="entry name" value="E3 UBIQUITIN-PROTEIN LIGASE TRIM"/>
    <property type="match status" value="1"/>
</dbReference>
<keyword evidence="1" id="KW-0479">Metal-binding</keyword>
<evidence type="ECO:0000259" key="6">
    <source>
        <dbReference type="PROSITE" id="PS50089"/>
    </source>
</evidence>
<dbReference type="SUPFAM" id="SSF49899">
    <property type="entry name" value="Concanavalin A-like lectins/glucanases"/>
    <property type="match status" value="1"/>
</dbReference>
<accession>A0A3P9M9C2</accession>